<gene>
    <name evidence="4" type="ORF">LEA_01974</name>
</gene>
<evidence type="ECO:0000256" key="2">
    <source>
        <dbReference type="ARBA" id="ARBA00022840"/>
    </source>
</evidence>
<dbReference type="InterPro" id="IPR010978">
    <property type="entry name" value="tRNA-bd_arm"/>
</dbReference>
<dbReference type="GO" id="GO:0006438">
    <property type="term" value="P:valyl-tRNA aminoacylation"/>
    <property type="evidence" value="ECO:0007669"/>
    <property type="project" value="InterPro"/>
</dbReference>
<dbReference type="EMBL" id="AJWY01001364">
    <property type="protein sequence ID" value="EKC79882.1"/>
    <property type="molecule type" value="Genomic_DNA"/>
</dbReference>
<dbReference type="Gene3D" id="1.10.287.380">
    <property type="entry name" value="Valyl-tRNA synthetase, C-terminal domain"/>
    <property type="match status" value="1"/>
</dbReference>
<keyword evidence="4" id="KW-0436">Ligase</keyword>
<sequence>ESFLQGIVKKLSNEKFVNNAPAAVIELERKKQADAESIIKSLKESLTILLKR</sequence>
<reference evidence="4" key="1">
    <citation type="journal article" date="2013" name="Environ. Microbiol.">
        <title>Microbiota from the distal guts of lean and obese adolescents exhibit partial functional redundancy besides clear differences in community structure.</title>
        <authorList>
            <person name="Ferrer M."/>
            <person name="Ruiz A."/>
            <person name="Lanza F."/>
            <person name="Haange S.B."/>
            <person name="Oberbach A."/>
            <person name="Till H."/>
            <person name="Bargiela R."/>
            <person name="Campoy C."/>
            <person name="Segura M.T."/>
            <person name="Richter M."/>
            <person name="von Bergen M."/>
            <person name="Seifert J."/>
            <person name="Suarez A."/>
        </authorList>
    </citation>
    <scope>NUCLEOTIDE SEQUENCE</scope>
</reference>
<dbReference type="GO" id="GO:0004832">
    <property type="term" value="F:valine-tRNA ligase activity"/>
    <property type="evidence" value="ECO:0007669"/>
    <property type="project" value="UniProtKB-EC"/>
</dbReference>
<dbReference type="GO" id="GO:0005524">
    <property type="term" value="F:ATP binding"/>
    <property type="evidence" value="ECO:0007669"/>
    <property type="project" value="UniProtKB-KW"/>
</dbReference>
<dbReference type="InterPro" id="IPR019499">
    <property type="entry name" value="Val-tRNA_synth_tRNA-bd"/>
</dbReference>
<dbReference type="AlphaFoldDB" id="K1U3Q2"/>
<name>K1U3Q2_9ZZZZ</name>
<proteinExistence type="predicted"/>
<feature type="domain" description="Valyl-tRNA synthetase tRNA-binding arm" evidence="3">
    <location>
        <begin position="5"/>
        <end position="48"/>
    </location>
</feature>
<keyword evidence="2" id="KW-0067">ATP-binding</keyword>
<keyword evidence="1" id="KW-0547">Nucleotide-binding</keyword>
<dbReference type="GO" id="GO:0005737">
    <property type="term" value="C:cytoplasm"/>
    <property type="evidence" value="ECO:0007669"/>
    <property type="project" value="InterPro"/>
</dbReference>
<dbReference type="InterPro" id="IPR037118">
    <property type="entry name" value="Val-tRNA_synth_C_sf"/>
</dbReference>
<evidence type="ECO:0000313" key="4">
    <source>
        <dbReference type="EMBL" id="EKC79882.1"/>
    </source>
</evidence>
<keyword evidence="4" id="KW-0030">Aminoacyl-tRNA synthetase</keyword>
<dbReference type="EC" id="6.1.1.9" evidence="4"/>
<dbReference type="Pfam" id="PF10458">
    <property type="entry name" value="Val_tRNA-synt_C"/>
    <property type="match status" value="1"/>
</dbReference>
<evidence type="ECO:0000259" key="3">
    <source>
        <dbReference type="Pfam" id="PF10458"/>
    </source>
</evidence>
<accession>K1U3Q2</accession>
<protein>
    <submittedName>
        <fullName evidence="4">Valyl-tRNA synthetase</fullName>
        <ecNumber evidence="4">6.1.1.9</ecNumber>
    </submittedName>
</protein>
<dbReference type="SUPFAM" id="SSF46589">
    <property type="entry name" value="tRNA-binding arm"/>
    <property type="match status" value="1"/>
</dbReference>
<evidence type="ECO:0000256" key="1">
    <source>
        <dbReference type="ARBA" id="ARBA00022741"/>
    </source>
</evidence>
<feature type="non-terminal residue" evidence="4">
    <location>
        <position position="1"/>
    </location>
</feature>
<comment type="caution">
    <text evidence="4">The sequence shown here is derived from an EMBL/GenBank/DDBJ whole genome shotgun (WGS) entry which is preliminary data.</text>
</comment>
<organism evidence="4">
    <name type="scientific">human gut metagenome</name>
    <dbReference type="NCBI Taxonomy" id="408170"/>
    <lineage>
        <taxon>unclassified sequences</taxon>
        <taxon>metagenomes</taxon>
        <taxon>organismal metagenomes</taxon>
    </lineage>
</organism>